<proteinExistence type="predicted"/>
<dbReference type="Gene3D" id="2.60.40.10">
    <property type="entry name" value="Immunoglobulins"/>
    <property type="match status" value="2"/>
</dbReference>
<dbReference type="InterPro" id="IPR015919">
    <property type="entry name" value="Cadherin-like_sf"/>
</dbReference>
<feature type="compositionally biased region" description="Low complexity" evidence="1">
    <location>
        <begin position="612"/>
        <end position="635"/>
    </location>
</feature>
<evidence type="ECO:0000313" key="3">
    <source>
        <dbReference type="Proteomes" id="UP000609651"/>
    </source>
</evidence>
<feature type="compositionally biased region" description="Low complexity" evidence="1">
    <location>
        <begin position="581"/>
        <end position="590"/>
    </location>
</feature>
<keyword evidence="3" id="KW-1185">Reference proteome</keyword>
<feature type="compositionally biased region" description="Acidic residues" evidence="1">
    <location>
        <begin position="568"/>
        <end position="580"/>
    </location>
</feature>
<gene>
    <name evidence="2" type="ORF">LzC2_17860</name>
</gene>
<reference evidence="2 3" key="1">
    <citation type="journal article" date="2020" name="Syst. Appl. Microbiol.">
        <title>Alienimonas chondri sp. nov., a novel planctomycete isolated from the biofilm of the red alga Chondrus crispus.</title>
        <authorList>
            <person name="Vitorino I."/>
            <person name="Albuquerque L."/>
            <person name="Wiegand S."/>
            <person name="Kallscheuer N."/>
            <person name="da Costa M.S."/>
            <person name="Lobo-da-Cunha A."/>
            <person name="Jogler C."/>
            <person name="Lage O.M."/>
        </authorList>
    </citation>
    <scope>NUCLEOTIDE SEQUENCE [LARGE SCALE GENOMIC DNA]</scope>
    <source>
        <strain evidence="2 3">LzC2</strain>
    </source>
</reference>
<protein>
    <recommendedName>
        <fullName evidence="4">Cadherin domain-containing protein</fullName>
    </recommendedName>
</protein>
<sequence length="655" mass="70331">MKRNEKILAGLLGLFLVGYFLRGPIVAMTTGPVDELQSTLDGRFERAAGLSKQVKAITAAASRVNVARSRSLPADVSYAERLYPQWLQDLAVASGWEEVQAELRPVQARRGEQFRPVRVELRGMATLGELETFLNRFERTELMQRINASKVFSASELGDVDLEVTIEAEAISLPTASDREEIFPIARLAADLEADVESAEVLVPPGLSGAFPEEPGFTVRAGNEFLVVTDVEPHDGETDAGDLSMRWTLSRGAEGTTPTTLPAGTFLQLWPHSSLPEDLLAFSETGPFRKPRSFSPRLDITAPPRVVRGDPYSLTVAAADFDSRGGDPTFAATDLPEGAEFDAAEGRLTWSPPDDLPPGDYELEVSAVVPKPATTLRETVSVTLVERNTPPTVVSVEPQMVNTGDVLLIEADASDAEDGDDVTFSLADPPAGASIDSFFGLFRWEVPKDFQPGEMTLVIQAEDQGSPPMTGQTTVRVTVQEDLRPFVKFVGRTTRDGEPVATFFNQAENQVTKLKPGDPFSMVGVQGEVLTIGRDTLEYARDGRRLQLDLGRSLADAVDRGAFSDPSTEPEDAADEESSDSDPLPSADQSTPEEFAAETPMTDAAETEEPAAEQPAAEEPAVGAPGAEAPAVDDATSAGSDSDEIQETFGAAESD</sequence>
<dbReference type="Proteomes" id="UP000609651">
    <property type="component" value="Unassembled WGS sequence"/>
</dbReference>
<feature type="region of interest" description="Disordered" evidence="1">
    <location>
        <begin position="559"/>
        <end position="655"/>
    </location>
</feature>
<dbReference type="Pfam" id="PF05345">
    <property type="entry name" value="He_PIG"/>
    <property type="match status" value="2"/>
</dbReference>
<dbReference type="RefSeq" id="WP_171186004.1">
    <property type="nucleotide sequence ID" value="NZ_WTPX01000047.1"/>
</dbReference>
<name>A0ABX1VD48_9PLAN</name>
<accession>A0ABX1VD48</accession>
<evidence type="ECO:0008006" key="4">
    <source>
        <dbReference type="Google" id="ProtNLM"/>
    </source>
</evidence>
<dbReference type="EMBL" id="WTPX01000047">
    <property type="protein sequence ID" value="NNJ25713.1"/>
    <property type="molecule type" value="Genomic_DNA"/>
</dbReference>
<dbReference type="InterPro" id="IPR013783">
    <property type="entry name" value="Ig-like_fold"/>
</dbReference>
<dbReference type="CDD" id="cd11304">
    <property type="entry name" value="Cadherin_repeat"/>
    <property type="match status" value="1"/>
</dbReference>
<dbReference type="SUPFAM" id="SSF49313">
    <property type="entry name" value="Cadherin-like"/>
    <property type="match status" value="2"/>
</dbReference>
<evidence type="ECO:0000313" key="2">
    <source>
        <dbReference type="EMBL" id="NNJ25713.1"/>
    </source>
</evidence>
<organism evidence="2 3">
    <name type="scientific">Alienimonas chondri</name>
    <dbReference type="NCBI Taxonomy" id="2681879"/>
    <lineage>
        <taxon>Bacteria</taxon>
        <taxon>Pseudomonadati</taxon>
        <taxon>Planctomycetota</taxon>
        <taxon>Planctomycetia</taxon>
        <taxon>Planctomycetales</taxon>
        <taxon>Planctomycetaceae</taxon>
        <taxon>Alienimonas</taxon>
    </lineage>
</organism>
<evidence type="ECO:0000256" key="1">
    <source>
        <dbReference type="SAM" id="MobiDB-lite"/>
    </source>
</evidence>
<comment type="caution">
    <text evidence="2">The sequence shown here is derived from an EMBL/GenBank/DDBJ whole genome shotgun (WGS) entry which is preliminary data.</text>
</comment>